<accession>A0A7X2D0A1</accession>
<organism evidence="3 4">
    <name type="scientific">Lactococcus hircilactis</name>
    <dbReference type="NCBI Taxonomy" id="1494462"/>
    <lineage>
        <taxon>Bacteria</taxon>
        <taxon>Bacillati</taxon>
        <taxon>Bacillota</taxon>
        <taxon>Bacilli</taxon>
        <taxon>Lactobacillales</taxon>
        <taxon>Streptococcaceae</taxon>
        <taxon>Lactococcus</taxon>
    </lineage>
</organism>
<dbReference type="AlphaFoldDB" id="A0A7X2D0A1"/>
<feature type="coiled-coil region" evidence="1">
    <location>
        <begin position="130"/>
        <end position="212"/>
    </location>
</feature>
<dbReference type="EMBL" id="WITJ01000005">
    <property type="protein sequence ID" value="MQW39201.1"/>
    <property type="molecule type" value="Genomic_DNA"/>
</dbReference>
<feature type="coiled-coil region" evidence="1">
    <location>
        <begin position="249"/>
        <end position="287"/>
    </location>
</feature>
<keyword evidence="4" id="KW-1185">Reference proteome</keyword>
<evidence type="ECO:0000256" key="1">
    <source>
        <dbReference type="SAM" id="Coils"/>
    </source>
</evidence>
<feature type="region of interest" description="Disordered" evidence="2">
    <location>
        <begin position="1"/>
        <end position="36"/>
    </location>
</feature>
<gene>
    <name evidence="3" type="ORF">GHI93_04510</name>
</gene>
<protein>
    <submittedName>
        <fullName evidence="3">Uncharacterized protein</fullName>
    </submittedName>
</protein>
<comment type="caution">
    <text evidence="3">The sequence shown here is derived from an EMBL/GenBank/DDBJ whole genome shotgun (WGS) entry which is preliminary data.</text>
</comment>
<keyword evidence="1" id="KW-0175">Coiled coil</keyword>
<dbReference type="RefSeq" id="WP_153495881.1">
    <property type="nucleotide sequence ID" value="NZ_CBCRWP010000005.1"/>
</dbReference>
<name>A0A7X2D0A1_9LACT</name>
<proteinExistence type="predicted"/>
<evidence type="ECO:0000256" key="2">
    <source>
        <dbReference type="SAM" id="MobiDB-lite"/>
    </source>
</evidence>
<reference evidence="3 4" key="1">
    <citation type="submission" date="2019-10" db="EMBL/GenBank/DDBJ databases">
        <authorList>
            <person name="Dong K."/>
        </authorList>
    </citation>
    <scope>NUCLEOTIDE SEQUENCE [LARGE SCALE GENOMIC DNA]</scope>
    <source>
        <strain evidence="3 4">DSM 28960</strain>
    </source>
</reference>
<evidence type="ECO:0000313" key="4">
    <source>
        <dbReference type="Proteomes" id="UP000439550"/>
    </source>
</evidence>
<sequence>MSKEKDKVEVSPKVEEVSPIEEMAQEKENASEPVPGVPKARIRYSIQEPLENQEPLKVVQLKNELAFKNSLIKFQNEISLKNSVIKSQEETLANERKTHQKLQVDFEHLALEHQSALKKLNNFEKQPSLIKENELLIQKEQMKRKKLENDLQKAKDQIDTLGNLKSDYSKIESELAQKDQKLSEALEAQKRLEVQNNELKNQNQNHHFALEKNQLESKAQVADLLNRIYEDYPDHATLSEARKTIEISKEMQENSAKEAKAQLDAAKTEAQEIIEAAQKQATKIQLERQNQLQVLNEKITDYTEQLRKISLVVDPIVNNN</sequence>
<evidence type="ECO:0000313" key="3">
    <source>
        <dbReference type="EMBL" id="MQW39201.1"/>
    </source>
</evidence>
<dbReference type="Proteomes" id="UP000439550">
    <property type="component" value="Unassembled WGS sequence"/>
</dbReference>
<feature type="compositionally biased region" description="Basic and acidic residues" evidence="2">
    <location>
        <begin position="1"/>
        <end position="16"/>
    </location>
</feature>